<dbReference type="Gene3D" id="3.20.20.70">
    <property type="entry name" value="Aldolase class I"/>
    <property type="match status" value="1"/>
</dbReference>
<dbReference type="EMBL" id="JBBNAE010000007">
    <property type="protein sequence ID" value="KAK9109279.1"/>
    <property type="molecule type" value="Genomic_DNA"/>
</dbReference>
<evidence type="ECO:0000259" key="3">
    <source>
        <dbReference type="Pfam" id="PF01207"/>
    </source>
</evidence>
<dbReference type="InterPro" id="IPR013785">
    <property type="entry name" value="Aldolase_TIM"/>
</dbReference>
<keyword evidence="5" id="KW-1185">Reference proteome</keyword>
<feature type="domain" description="DUS-like FMN-binding" evidence="3">
    <location>
        <begin position="47"/>
        <end position="120"/>
    </location>
</feature>
<dbReference type="Proteomes" id="UP001417504">
    <property type="component" value="Unassembled WGS sequence"/>
</dbReference>
<dbReference type="SUPFAM" id="SSF51395">
    <property type="entry name" value="FMN-linked oxidoreductases"/>
    <property type="match status" value="1"/>
</dbReference>
<protein>
    <recommendedName>
        <fullName evidence="3">DUS-like FMN-binding domain-containing protein</fullName>
    </recommendedName>
</protein>
<gene>
    <name evidence="4" type="ORF">Sjap_017339</name>
</gene>
<reference evidence="4 5" key="1">
    <citation type="submission" date="2024-01" db="EMBL/GenBank/DDBJ databases">
        <title>Genome assemblies of Stephania.</title>
        <authorList>
            <person name="Yang L."/>
        </authorList>
    </citation>
    <scope>NUCLEOTIDE SEQUENCE [LARGE SCALE GENOMIC DNA]</scope>
    <source>
        <strain evidence="4">QJT</strain>
        <tissue evidence="4">Leaf</tissue>
    </source>
</reference>
<comment type="caution">
    <text evidence="4">The sequence shown here is derived from an EMBL/GenBank/DDBJ whole genome shotgun (WGS) entry which is preliminary data.</text>
</comment>
<name>A0AAP0I601_9MAGN</name>
<accession>A0AAP0I601</accession>
<dbReference type="PANTHER" id="PTHR11082">
    <property type="entry name" value="TRNA-DIHYDROURIDINE SYNTHASE"/>
    <property type="match status" value="1"/>
</dbReference>
<organism evidence="4 5">
    <name type="scientific">Stephania japonica</name>
    <dbReference type="NCBI Taxonomy" id="461633"/>
    <lineage>
        <taxon>Eukaryota</taxon>
        <taxon>Viridiplantae</taxon>
        <taxon>Streptophyta</taxon>
        <taxon>Embryophyta</taxon>
        <taxon>Tracheophyta</taxon>
        <taxon>Spermatophyta</taxon>
        <taxon>Magnoliopsida</taxon>
        <taxon>Ranunculales</taxon>
        <taxon>Menispermaceae</taxon>
        <taxon>Menispermoideae</taxon>
        <taxon>Cissampelideae</taxon>
        <taxon>Stephania</taxon>
    </lineage>
</organism>
<keyword evidence="1" id="KW-0521">NADP</keyword>
<dbReference type="Pfam" id="PF01207">
    <property type="entry name" value="Dus"/>
    <property type="match status" value="1"/>
</dbReference>
<evidence type="ECO:0000256" key="1">
    <source>
        <dbReference type="ARBA" id="ARBA00022857"/>
    </source>
</evidence>
<dbReference type="PANTHER" id="PTHR11082:SF5">
    <property type="entry name" value="TRNA-DIHYDROURIDINE(16_17) SYNTHASE [NAD(P)(+)]-LIKE"/>
    <property type="match status" value="1"/>
</dbReference>
<sequence>MIVAKLDTSRCRVETNLMVLRGRRSAHHRDNGDKQAVFNAFDTLKEKLAVNLNVPVSCKVRRFFPNIQDTISYARMPEEAGCSLLAIHGRTRDEKDGKKFRADWNAIKTVKEAARIPVLVS</sequence>
<evidence type="ECO:0000313" key="5">
    <source>
        <dbReference type="Proteomes" id="UP001417504"/>
    </source>
</evidence>
<keyword evidence="2" id="KW-0520">NAD</keyword>
<proteinExistence type="predicted"/>
<dbReference type="GO" id="GO:0017150">
    <property type="term" value="F:tRNA dihydrouridine synthase activity"/>
    <property type="evidence" value="ECO:0007669"/>
    <property type="project" value="TreeGrafter"/>
</dbReference>
<evidence type="ECO:0000256" key="2">
    <source>
        <dbReference type="ARBA" id="ARBA00023027"/>
    </source>
</evidence>
<dbReference type="AlphaFoldDB" id="A0AAP0I601"/>
<evidence type="ECO:0000313" key="4">
    <source>
        <dbReference type="EMBL" id="KAK9109279.1"/>
    </source>
</evidence>
<dbReference type="InterPro" id="IPR035587">
    <property type="entry name" value="DUS-like_FMN-bd"/>
</dbReference>